<dbReference type="Proteomes" id="UP000193986">
    <property type="component" value="Unassembled WGS sequence"/>
</dbReference>
<reference evidence="1 2" key="1">
    <citation type="submission" date="2016-07" db="EMBL/GenBank/DDBJ databases">
        <title>Pervasive Adenine N6-methylation of Active Genes in Fungi.</title>
        <authorList>
            <consortium name="DOE Joint Genome Institute"/>
            <person name="Mondo S.J."/>
            <person name="Dannebaum R.O."/>
            <person name="Kuo R.C."/>
            <person name="Labutti K."/>
            <person name="Haridas S."/>
            <person name="Kuo A."/>
            <person name="Salamov A."/>
            <person name="Ahrendt S.R."/>
            <person name="Lipzen A."/>
            <person name="Sullivan W."/>
            <person name="Andreopoulos W.B."/>
            <person name="Clum A."/>
            <person name="Lindquist E."/>
            <person name="Daum C."/>
            <person name="Ramamoorthy G.K."/>
            <person name="Gryganskyi A."/>
            <person name="Culley D."/>
            <person name="Magnuson J.K."/>
            <person name="James T.Y."/>
            <person name="O'Malley M.A."/>
            <person name="Stajich J.E."/>
            <person name="Spatafora J.W."/>
            <person name="Visel A."/>
            <person name="Grigoriev I.V."/>
        </authorList>
    </citation>
    <scope>NUCLEOTIDE SEQUENCE [LARGE SCALE GENOMIC DNA]</scope>
    <source>
        <strain evidence="1 2">68-887.2</strain>
    </source>
</reference>
<comment type="caution">
    <text evidence="1">The sequence shown here is derived from an EMBL/GenBank/DDBJ whole genome shotgun (WGS) entry which is preliminary data.</text>
</comment>
<accession>A0A1Y2AJT8</accession>
<evidence type="ECO:0000313" key="2">
    <source>
        <dbReference type="Proteomes" id="UP000193986"/>
    </source>
</evidence>
<sequence length="229" mass="25067">MNDSTTASPTQIIASTQSQVPADNACLTVIPYTPPAFGFATNDTSISNPRTSHSMVSSVSPTVTDSNVFIQPEETHRSSSALDGWGEIVSVFGTRLTAMEVRPSGFVFDRNWTQSIESLRTNIMAQQTALPSDNTDGHWQAENLLINLEVLHEILSLSIMSIRNIANSSWITAASQTEGPEISRSNPSLQSVRETESVWQLKLGKSFQPLRMSTRRLDSPVTGWIIGTQ</sequence>
<proteinExistence type="predicted"/>
<protein>
    <submittedName>
        <fullName evidence="1">Uncharacterized protein</fullName>
    </submittedName>
</protein>
<evidence type="ECO:0000313" key="1">
    <source>
        <dbReference type="EMBL" id="ORY22752.1"/>
    </source>
</evidence>
<dbReference type="InParanoid" id="A0A1Y2AJT8"/>
<organism evidence="1 2">
    <name type="scientific">Naematelia encephala</name>
    <dbReference type="NCBI Taxonomy" id="71784"/>
    <lineage>
        <taxon>Eukaryota</taxon>
        <taxon>Fungi</taxon>
        <taxon>Dikarya</taxon>
        <taxon>Basidiomycota</taxon>
        <taxon>Agaricomycotina</taxon>
        <taxon>Tremellomycetes</taxon>
        <taxon>Tremellales</taxon>
        <taxon>Naemateliaceae</taxon>
        <taxon>Naematelia</taxon>
    </lineage>
</organism>
<dbReference type="AlphaFoldDB" id="A0A1Y2AJT8"/>
<dbReference type="EMBL" id="MCFC01000088">
    <property type="protein sequence ID" value="ORY22752.1"/>
    <property type="molecule type" value="Genomic_DNA"/>
</dbReference>
<name>A0A1Y2AJT8_9TREE</name>
<keyword evidence="2" id="KW-1185">Reference proteome</keyword>
<gene>
    <name evidence="1" type="ORF">BCR39DRAFT_600992</name>
</gene>